<evidence type="ECO:0000313" key="2">
    <source>
        <dbReference type="Proteomes" id="UP001178508"/>
    </source>
</evidence>
<dbReference type="AlphaFoldDB" id="A0AAV1FZ28"/>
<proteinExistence type="predicted"/>
<sequence length="69" mass="7614">MKTETRSGALLVTMETKDGASLDDCPPEERLTCCVTGPGVRLTGGTRQTDAQTLTPRTYNSHWSVRCRR</sequence>
<gene>
    <name evidence="1" type="ORF">XNOV1_A034148</name>
</gene>
<dbReference type="Proteomes" id="UP001178508">
    <property type="component" value="Chromosome 10"/>
</dbReference>
<dbReference type="EMBL" id="OY660873">
    <property type="protein sequence ID" value="CAJ1066064.1"/>
    <property type="molecule type" value="Genomic_DNA"/>
</dbReference>
<organism evidence="1 2">
    <name type="scientific">Xyrichtys novacula</name>
    <name type="common">Pearly razorfish</name>
    <name type="synonym">Hemipteronotus novacula</name>
    <dbReference type="NCBI Taxonomy" id="13765"/>
    <lineage>
        <taxon>Eukaryota</taxon>
        <taxon>Metazoa</taxon>
        <taxon>Chordata</taxon>
        <taxon>Craniata</taxon>
        <taxon>Vertebrata</taxon>
        <taxon>Euteleostomi</taxon>
        <taxon>Actinopterygii</taxon>
        <taxon>Neopterygii</taxon>
        <taxon>Teleostei</taxon>
        <taxon>Neoteleostei</taxon>
        <taxon>Acanthomorphata</taxon>
        <taxon>Eupercaria</taxon>
        <taxon>Labriformes</taxon>
        <taxon>Labridae</taxon>
        <taxon>Xyrichtys</taxon>
    </lineage>
</organism>
<evidence type="ECO:0000313" key="1">
    <source>
        <dbReference type="EMBL" id="CAJ1066064.1"/>
    </source>
</evidence>
<keyword evidence="2" id="KW-1185">Reference proteome</keyword>
<protein>
    <submittedName>
        <fullName evidence="1">Uncharacterized protein</fullName>
    </submittedName>
</protein>
<accession>A0AAV1FZ28</accession>
<reference evidence="1" key="1">
    <citation type="submission" date="2023-08" db="EMBL/GenBank/DDBJ databases">
        <authorList>
            <person name="Alioto T."/>
            <person name="Alioto T."/>
            <person name="Gomez Garrido J."/>
        </authorList>
    </citation>
    <scope>NUCLEOTIDE SEQUENCE</scope>
</reference>
<name>A0AAV1FZ28_XYRNO</name>